<keyword evidence="4" id="KW-1185">Reference proteome</keyword>
<feature type="domain" description="Glycosyltransferase 2-like" evidence="2">
    <location>
        <begin position="3"/>
        <end position="132"/>
    </location>
</feature>
<proteinExistence type="inferred from homology"/>
<accession>A0ABU9TT55</accession>
<dbReference type="InterPro" id="IPR029044">
    <property type="entry name" value="Nucleotide-diphossugar_trans"/>
</dbReference>
<comment type="similarity">
    <text evidence="1">Belongs to the glycosyltransferase 2 family. WaaE/KdtX subfamily.</text>
</comment>
<dbReference type="Gene3D" id="3.90.550.10">
    <property type="entry name" value="Spore Coat Polysaccharide Biosynthesis Protein SpsA, Chain A"/>
    <property type="match status" value="1"/>
</dbReference>
<evidence type="ECO:0000313" key="3">
    <source>
        <dbReference type="EMBL" id="MEM5536897.1"/>
    </source>
</evidence>
<dbReference type="EMBL" id="JBBMRA010000009">
    <property type="protein sequence ID" value="MEM5536897.1"/>
    <property type="molecule type" value="Genomic_DNA"/>
</dbReference>
<sequence length="248" mass="28360">MISIIIITKNEAHNIQSCLDSVAWADEIIVVDSGSEDGTQDICRTTNNCRLIETDWPGFGEQKNRALALATHEWVLSIDADERIGDPLKAEIFSAMEQSHYDGFEIPRRSQYCGRFIDHSGWTPDYVLRLFKRDKAIFSNDKVHERIILNGKTGRLLNPMLHYSYENLEQVLRKVDQYSTLGAEQLYARGKRCGLGTALYKSFWAFIRTYLLRRGFLDGKQGVMLAISNAEATYYKYAKLALMSEKAQ</sequence>
<evidence type="ECO:0000313" key="4">
    <source>
        <dbReference type="Proteomes" id="UP001449225"/>
    </source>
</evidence>
<dbReference type="GO" id="GO:0016757">
    <property type="term" value="F:glycosyltransferase activity"/>
    <property type="evidence" value="ECO:0007669"/>
    <property type="project" value="UniProtKB-KW"/>
</dbReference>
<dbReference type="SUPFAM" id="SSF53448">
    <property type="entry name" value="Nucleotide-diphospho-sugar transferases"/>
    <property type="match status" value="1"/>
</dbReference>
<dbReference type="Proteomes" id="UP001449225">
    <property type="component" value="Unassembled WGS sequence"/>
</dbReference>
<dbReference type="PANTHER" id="PTHR43630:SF2">
    <property type="entry name" value="GLYCOSYLTRANSFERASE"/>
    <property type="match status" value="1"/>
</dbReference>
<keyword evidence="3" id="KW-0808">Transferase</keyword>
<dbReference type="RefSeq" id="WP_342854532.1">
    <property type="nucleotide sequence ID" value="NZ_JBBMRA010000009.1"/>
</dbReference>
<name>A0ABU9TT55_9GAMM</name>
<organism evidence="3 4">
    <name type="scientific">Neptuniibacter pectenicola</name>
    <dbReference type="NCBI Taxonomy" id="1806669"/>
    <lineage>
        <taxon>Bacteria</taxon>
        <taxon>Pseudomonadati</taxon>
        <taxon>Pseudomonadota</taxon>
        <taxon>Gammaproteobacteria</taxon>
        <taxon>Oceanospirillales</taxon>
        <taxon>Oceanospirillaceae</taxon>
        <taxon>Neptuniibacter</taxon>
    </lineage>
</organism>
<dbReference type="Pfam" id="PF00535">
    <property type="entry name" value="Glycos_transf_2"/>
    <property type="match status" value="1"/>
</dbReference>
<keyword evidence="3" id="KW-0328">Glycosyltransferase</keyword>
<dbReference type="CDD" id="cd02511">
    <property type="entry name" value="Beta4Glucosyltransferase"/>
    <property type="match status" value="1"/>
</dbReference>
<dbReference type="InterPro" id="IPR001173">
    <property type="entry name" value="Glyco_trans_2-like"/>
</dbReference>
<gene>
    <name evidence="3" type="ORF">WNY58_10895</name>
</gene>
<evidence type="ECO:0000259" key="2">
    <source>
        <dbReference type="Pfam" id="PF00535"/>
    </source>
</evidence>
<evidence type="ECO:0000256" key="1">
    <source>
        <dbReference type="ARBA" id="ARBA00038494"/>
    </source>
</evidence>
<reference evidence="3 4" key="1">
    <citation type="submission" date="2024-03" db="EMBL/GenBank/DDBJ databases">
        <title>Community enrichment and isolation of bacterial strains for fucoidan degradation.</title>
        <authorList>
            <person name="Sichert A."/>
        </authorList>
    </citation>
    <scope>NUCLEOTIDE SEQUENCE [LARGE SCALE GENOMIC DNA]</scope>
    <source>
        <strain evidence="3 4">AS76</strain>
    </source>
</reference>
<comment type="caution">
    <text evidence="3">The sequence shown here is derived from an EMBL/GenBank/DDBJ whole genome shotgun (WGS) entry which is preliminary data.</text>
</comment>
<dbReference type="EC" id="2.4.-.-" evidence="3"/>
<dbReference type="PANTHER" id="PTHR43630">
    <property type="entry name" value="POLY-BETA-1,6-N-ACETYL-D-GLUCOSAMINE SYNTHASE"/>
    <property type="match status" value="1"/>
</dbReference>
<protein>
    <submittedName>
        <fullName evidence="3">Glycosyltransferase family 2 protein</fullName>
        <ecNumber evidence="3">2.4.-.-</ecNumber>
    </submittedName>
</protein>